<dbReference type="SUPFAM" id="SSF52096">
    <property type="entry name" value="ClpP/crotonase"/>
    <property type="match status" value="1"/>
</dbReference>
<name>A0ABR2MFC1_9ASPA</name>
<dbReference type="PANTHER" id="PTHR23309:SF49">
    <property type="entry name" value="PEROXISOMAL BIFUNCTIONAL ENZYME"/>
    <property type="match status" value="1"/>
</dbReference>
<dbReference type="PROSITE" id="PS00166">
    <property type="entry name" value="ENOYL_COA_HYDRATASE"/>
    <property type="match status" value="1"/>
</dbReference>
<evidence type="ECO:0000313" key="6">
    <source>
        <dbReference type="Proteomes" id="UP001412067"/>
    </source>
</evidence>
<keyword evidence="3" id="KW-0511">Multifunctional enzyme</keyword>
<keyword evidence="2" id="KW-0456">Lyase</keyword>
<evidence type="ECO:0000256" key="2">
    <source>
        <dbReference type="ARBA" id="ARBA00023239"/>
    </source>
</evidence>
<proteinExistence type="predicted"/>
<dbReference type="InterPro" id="IPR018376">
    <property type="entry name" value="Enoyl-CoA_hyd/isom_CS"/>
</dbReference>
<dbReference type="Gene3D" id="3.90.226.10">
    <property type="entry name" value="2-enoyl-CoA Hydratase, Chain A, domain 1"/>
    <property type="match status" value="1"/>
</dbReference>
<reference evidence="5 6" key="1">
    <citation type="journal article" date="2022" name="Nat. Plants">
        <title>Genomes of leafy and leafless Platanthera orchids illuminate the evolution of mycoheterotrophy.</title>
        <authorList>
            <person name="Li M.H."/>
            <person name="Liu K.W."/>
            <person name="Li Z."/>
            <person name="Lu H.C."/>
            <person name="Ye Q.L."/>
            <person name="Zhang D."/>
            <person name="Wang J.Y."/>
            <person name="Li Y.F."/>
            <person name="Zhong Z.M."/>
            <person name="Liu X."/>
            <person name="Yu X."/>
            <person name="Liu D.K."/>
            <person name="Tu X.D."/>
            <person name="Liu B."/>
            <person name="Hao Y."/>
            <person name="Liao X.Y."/>
            <person name="Jiang Y.T."/>
            <person name="Sun W.H."/>
            <person name="Chen J."/>
            <person name="Chen Y.Q."/>
            <person name="Ai Y."/>
            <person name="Zhai J.W."/>
            <person name="Wu S.S."/>
            <person name="Zhou Z."/>
            <person name="Hsiao Y.Y."/>
            <person name="Wu W.L."/>
            <person name="Chen Y.Y."/>
            <person name="Lin Y.F."/>
            <person name="Hsu J.L."/>
            <person name="Li C.Y."/>
            <person name="Wang Z.W."/>
            <person name="Zhao X."/>
            <person name="Zhong W.Y."/>
            <person name="Ma X.K."/>
            <person name="Ma L."/>
            <person name="Huang J."/>
            <person name="Chen G.Z."/>
            <person name="Huang M.Z."/>
            <person name="Huang L."/>
            <person name="Peng D.H."/>
            <person name="Luo Y.B."/>
            <person name="Zou S.Q."/>
            <person name="Chen S.P."/>
            <person name="Lan S."/>
            <person name="Tsai W.C."/>
            <person name="Van de Peer Y."/>
            <person name="Liu Z.J."/>
        </authorList>
    </citation>
    <scope>NUCLEOTIDE SEQUENCE [LARGE SCALE GENOMIC DNA]</scope>
    <source>
        <strain evidence="5">Lor288</strain>
    </source>
</reference>
<dbReference type="Pfam" id="PF16113">
    <property type="entry name" value="ECH_2"/>
    <property type="match status" value="1"/>
</dbReference>
<protein>
    <submittedName>
        <fullName evidence="5">Peroxisomal fatty acid beta-oxidation multifunctional protein</fullName>
    </submittedName>
</protein>
<gene>
    <name evidence="5" type="primary">MFP</name>
    <name evidence="5" type="ORF">KSP40_PGU008648</name>
</gene>
<dbReference type="Proteomes" id="UP001412067">
    <property type="component" value="Unassembled WGS sequence"/>
</dbReference>
<dbReference type="InterPro" id="IPR045004">
    <property type="entry name" value="ECH_dom"/>
</dbReference>
<sequence>MISFTICMCKPYRVGGGGKFSGGFDINVFMEVHKTRDVSLLSDESIDLLVNTIEVARKPSVAAIRGLTLGGGLELTMSCHARISTPDDQFGLPELTLGVILDLELSKSIRAKEGKECGIVDAIVSPENLLMVARSWASEIANESKP</sequence>
<evidence type="ECO:0000256" key="3">
    <source>
        <dbReference type="ARBA" id="ARBA00023268"/>
    </source>
</evidence>
<evidence type="ECO:0000256" key="1">
    <source>
        <dbReference type="ARBA" id="ARBA00023235"/>
    </source>
</evidence>
<comment type="caution">
    <text evidence="5">The sequence shown here is derived from an EMBL/GenBank/DDBJ whole genome shotgun (WGS) entry which is preliminary data.</text>
</comment>
<evidence type="ECO:0000313" key="5">
    <source>
        <dbReference type="EMBL" id="KAK8962863.1"/>
    </source>
</evidence>
<dbReference type="EMBL" id="JBBWWR010000008">
    <property type="protein sequence ID" value="KAK8962863.1"/>
    <property type="molecule type" value="Genomic_DNA"/>
</dbReference>
<dbReference type="PANTHER" id="PTHR23309">
    <property type="entry name" value="3-HYDROXYACYL-COA DEHYROGENASE"/>
    <property type="match status" value="1"/>
</dbReference>
<keyword evidence="1" id="KW-0413">Isomerase</keyword>
<feature type="domain" description="Enoyl-CoA hydratase/isomerase" evidence="4">
    <location>
        <begin position="16"/>
        <end position="103"/>
    </location>
</feature>
<organism evidence="5 6">
    <name type="scientific">Platanthera guangdongensis</name>
    <dbReference type="NCBI Taxonomy" id="2320717"/>
    <lineage>
        <taxon>Eukaryota</taxon>
        <taxon>Viridiplantae</taxon>
        <taxon>Streptophyta</taxon>
        <taxon>Embryophyta</taxon>
        <taxon>Tracheophyta</taxon>
        <taxon>Spermatophyta</taxon>
        <taxon>Magnoliopsida</taxon>
        <taxon>Liliopsida</taxon>
        <taxon>Asparagales</taxon>
        <taxon>Orchidaceae</taxon>
        <taxon>Orchidoideae</taxon>
        <taxon>Orchideae</taxon>
        <taxon>Orchidinae</taxon>
        <taxon>Platanthera</taxon>
    </lineage>
</organism>
<keyword evidence="6" id="KW-1185">Reference proteome</keyword>
<evidence type="ECO:0000259" key="4">
    <source>
        <dbReference type="Pfam" id="PF16113"/>
    </source>
</evidence>
<accession>A0ABR2MFC1</accession>
<dbReference type="InterPro" id="IPR029045">
    <property type="entry name" value="ClpP/crotonase-like_dom_sf"/>
</dbReference>